<keyword evidence="1" id="KW-0732">Signal</keyword>
<sequence length="66" mass="7418">MKKRFALGLLLCGMMMNVFAAQVLYFMVSNNTNVDGQAFCDSAWPGSTYHGVRMGNAEYYYVACMK</sequence>
<feature type="signal peptide" evidence="1">
    <location>
        <begin position="1"/>
        <end position="20"/>
    </location>
</feature>
<evidence type="ECO:0000313" key="2">
    <source>
        <dbReference type="EMBL" id="UXY17207.1"/>
    </source>
</evidence>
<reference evidence="2" key="1">
    <citation type="submission" date="2022-10" db="EMBL/GenBank/DDBJ databases">
        <title>Chitiniphilus purpureus sp. nov., a novel chitin-degrading bacterium isolated from crawfish pond sediment.</title>
        <authorList>
            <person name="Li K."/>
        </authorList>
    </citation>
    <scope>NUCLEOTIDE SEQUENCE</scope>
    <source>
        <strain evidence="2">CD1</strain>
    </source>
</reference>
<dbReference type="RefSeq" id="WP_263126638.1">
    <property type="nucleotide sequence ID" value="NZ_CP106753.1"/>
</dbReference>
<feature type="chain" id="PRO_5045111073" evidence="1">
    <location>
        <begin position="21"/>
        <end position="66"/>
    </location>
</feature>
<dbReference type="EMBL" id="CP106753">
    <property type="protein sequence ID" value="UXY17207.1"/>
    <property type="molecule type" value="Genomic_DNA"/>
</dbReference>
<evidence type="ECO:0000313" key="3">
    <source>
        <dbReference type="Proteomes" id="UP001061302"/>
    </source>
</evidence>
<protein>
    <submittedName>
        <fullName evidence="2">Uncharacterized protein</fullName>
    </submittedName>
</protein>
<dbReference type="Proteomes" id="UP001061302">
    <property type="component" value="Chromosome"/>
</dbReference>
<organism evidence="2 3">
    <name type="scientific">Chitiniphilus purpureus</name>
    <dbReference type="NCBI Taxonomy" id="2981137"/>
    <lineage>
        <taxon>Bacteria</taxon>
        <taxon>Pseudomonadati</taxon>
        <taxon>Pseudomonadota</taxon>
        <taxon>Betaproteobacteria</taxon>
        <taxon>Neisseriales</taxon>
        <taxon>Chitinibacteraceae</taxon>
        <taxon>Chitiniphilus</taxon>
    </lineage>
</organism>
<proteinExistence type="predicted"/>
<accession>A0ABY6DT56</accession>
<gene>
    <name evidence="2" type="ORF">N8I74_09425</name>
</gene>
<keyword evidence="3" id="KW-1185">Reference proteome</keyword>
<evidence type="ECO:0000256" key="1">
    <source>
        <dbReference type="SAM" id="SignalP"/>
    </source>
</evidence>
<name>A0ABY6DT56_9NEIS</name>